<reference evidence="2" key="1">
    <citation type="journal article" date="2020" name="Stud. Mycol.">
        <title>101 Dothideomycetes genomes: a test case for predicting lifestyles and emergence of pathogens.</title>
        <authorList>
            <person name="Haridas S."/>
            <person name="Albert R."/>
            <person name="Binder M."/>
            <person name="Bloem J."/>
            <person name="Labutti K."/>
            <person name="Salamov A."/>
            <person name="Andreopoulos B."/>
            <person name="Baker S."/>
            <person name="Barry K."/>
            <person name="Bills G."/>
            <person name="Bluhm B."/>
            <person name="Cannon C."/>
            <person name="Castanera R."/>
            <person name="Culley D."/>
            <person name="Daum C."/>
            <person name="Ezra D."/>
            <person name="Gonzalez J."/>
            <person name="Henrissat B."/>
            <person name="Kuo A."/>
            <person name="Liang C."/>
            <person name="Lipzen A."/>
            <person name="Lutzoni F."/>
            <person name="Magnuson J."/>
            <person name="Mondo S."/>
            <person name="Nolan M."/>
            <person name="Ohm R."/>
            <person name="Pangilinan J."/>
            <person name="Park H.-J."/>
            <person name="Ramirez L."/>
            <person name="Alfaro M."/>
            <person name="Sun H."/>
            <person name="Tritt A."/>
            <person name="Yoshinaga Y."/>
            <person name="Zwiers L.-H."/>
            <person name="Turgeon B."/>
            <person name="Goodwin S."/>
            <person name="Spatafora J."/>
            <person name="Crous P."/>
            <person name="Grigoriev I."/>
        </authorList>
    </citation>
    <scope>NUCLEOTIDE SEQUENCE</scope>
    <source>
        <strain evidence="2">CBS 675.92</strain>
    </source>
</reference>
<feature type="region of interest" description="Disordered" evidence="1">
    <location>
        <begin position="51"/>
        <end position="77"/>
    </location>
</feature>
<organism evidence="2 3">
    <name type="scientific">Byssothecium circinans</name>
    <dbReference type="NCBI Taxonomy" id="147558"/>
    <lineage>
        <taxon>Eukaryota</taxon>
        <taxon>Fungi</taxon>
        <taxon>Dikarya</taxon>
        <taxon>Ascomycota</taxon>
        <taxon>Pezizomycotina</taxon>
        <taxon>Dothideomycetes</taxon>
        <taxon>Pleosporomycetidae</taxon>
        <taxon>Pleosporales</taxon>
        <taxon>Massarineae</taxon>
        <taxon>Massarinaceae</taxon>
        <taxon>Byssothecium</taxon>
    </lineage>
</organism>
<feature type="compositionally biased region" description="Polar residues" evidence="1">
    <location>
        <begin position="99"/>
        <end position="119"/>
    </location>
</feature>
<dbReference type="Proteomes" id="UP000800035">
    <property type="component" value="Unassembled WGS sequence"/>
</dbReference>
<dbReference type="EMBL" id="ML976987">
    <property type="protein sequence ID" value="KAF1958500.1"/>
    <property type="molecule type" value="Genomic_DNA"/>
</dbReference>
<evidence type="ECO:0000313" key="3">
    <source>
        <dbReference type="Proteomes" id="UP000800035"/>
    </source>
</evidence>
<feature type="region of interest" description="Disordered" evidence="1">
    <location>
        <begin position="94"/>
        <end position="119"/>
    </location>
</feature>
<gene>
    <name evidence="2" type="ORF">CC80DRAFT_491051</name>
</gene>
<evidence type="ECO:0000313" key="2">
    <source>
        <dbReference type="EMBL" id="KAF1958500.1"/>
    </source>
</evidence>
<feature type="compositionally biased region" description="Pro residues" evidence="1">
    <location>
        <begin position="57"/>
        <end position="67"/>
    </location>
</feature>
<name>A0A6A5U2H2_9PLEO</name>
<proteinExistence type="predicted"/>
<sequence>MYPTHCTKPPAPLGLSPSRVSTIVQVSHYSGPVPVCIPHHTTPRHAIRHPTSYIPQHLPPSSPPTLPPSFHNDSTNTSIPQLSLVHVLPKYHRHGNLTHPATSNRQPPRNNEPLSSNEYGSVRYHQPLHYTTLPVHSSQTQPLDPFHAARHPVPSQRNPLHPTQRKANP</sequence>
<keyword evidence="3" id="KW-1185">Reference proteome</keyword>
<feature type="region of interest" description="Disordered" evidence="1">
    <location>
        <begin position="135"/>
        <end position="169"/>
    </location>
</feature>
<dbReference type="AlphaFoldDB" id="A0A6A5U2H2"/>
<protein>
    <submittedName>
        <fullName evidence="2">Uncharacterized protein</fullName>
    </submittedName>
</protein>
<accession>A0A6A5U2H2</accession>
<evidence type="ECO:0000256" key="1">
    <source>
        <dbReference type="SAM" id="MobiDB-lite"/>
    </source>
</evidence>